<feature type="region of interest" description="Disordered" evidence="11">
    <location>
        <begin position="20"/>
        <end position="44"/>
    </location>
</feature>
<dbReference type="InterPro" id="IPR001356">
    <property type="entry name" value="HD"/>
</dbReference>
<dbReference type="PROSITE" id="PS00027">
    <property type="entry name" value="HOMEOBOX_1"/>
    <property type="match status" value="1"/>
</dbReference>
<evidence type="ECO:0000256" key="7">
    <source>
        <dbReference type="ARBA" id="ARBA00023242"/>
    </source>
</evidence>
<dbReference type="PANTHER" id="PTHR45946">
    <property type="entry name" value="HOMEOBOX PROTEIN ROUGH-RELATED"/>
    <property type="match status" value="1"/>
</dbReference>
<feature type="DNA-binding region" description="Homeobox" evidence="9">
    <location>
        <begin position="236"/>
        <end position="295"/>
    </location>
</feature>
<feature type="compositionally biased region" description="Basic and acidic residues" evidence="11">
    <location>
        <begin position="310"/>
        <end position="319"/>
    </location>
</feature>
<keyword evidence="5 9" id="KW-0371">Homeobox</keyword>
<evidence type="ECO:0000259" key="12">
    <source>
        <dbReference type="PROSITE" id="PS50071"/>
    </source>
</evidence>
<sequence length="342" mass="37344">MDTARMSSFLDYGESATCSSRAYQPHHPHHHPHHPHHHHPEHGITASTTFQSCAVRASNCNGDERFLVGRGVPISPHHPHHQTGATYQPHPTLGMSYSHPSCGPGYGAQNFSAAGGYGHPYPLSQEAEMNGGYPQCAPALYSGNLSSSIAQHPQGFAGATVSSAPYVHPPYGEDQQSLPLATYSHPLSPLHSNHQESCGSPSSETSPPAQTFDWMKVKRNPPKTGKAGEYGYVGQPNTVRTNFTTKQLTELEKEFHFNKYLTRARRVEIAASLQLNETQVKIWFQNRRMKQKKREKEGLLPISPATPTGSEEKTEESSEKSSPSPCTPSPASSTSDTLTTSN</sequence>
<dbReference type="SMART" id="SM00389">
    <property type="entry name" value="HOX"/>
    <property type="match status" value="1"/>
</dbReference>
<dbReference type="EMBL" id="JAIPUX010000521">
    <property type="protein sequence ID" value="KAH0627368.1"/>
    <property type="molecule type" value="Genomic_DNA"/>
</dbReference>
<dbReference type="Pfam" id="PF00046">
    <property type="entry name" value="Homeodomain"/>
    <property type="match status" value="1"/>
</dbReference>
<reference evidence="13 14" key="1">
    <citation type="journal article" date="2022" name="Gigascience">
        <title>A chromosome-level genome assembly and annotation of the desert horned lizard, Phrynosoma platyrhinos, provides insight into chromosomal rearrangements among reptiles.</title>
        <authorList>
            <person name="Koochekian N."/>
            <person name="Ascanio A."/>
            <person name="Farleigh K."/>
            <person name="Card D.C."/>
            <person name="Schield D.R."/>
            <person name="Castoe T.A."/>
            <person name="Jezkova T."/>
        </authorList>
    </citation>
    <scope>NUCLEOTIDE SEQUENCE [LARGE SCALE GENOMIC DNA]</scope>
    <source>
        <strain evidence="13">NK-2021</strain>
    </source>
</reference>
<dbReference type="PRINTS" id="PR00024">
    <property type="entry name" value="HOMEOBOX"/>
</dbReference>
<evidence type="ECO:0000256" key="6">
    <source>
        <dbReference type="ARBA" id="ARBA00023163"/>
    </source>
</evidence>
<dbReference type="PROSITE" id="PS50071">
    <property type="entry name" value="HOMEOBOX_2"/>
    <property type="match status" value="1"/>
</dbReference>
<keyword evidence="14" id="KW-1185">Reference proteome</keyword>
<dbReference type="CDD" id="cd00086">
    <property type="entry name" value="homeodomain"/>
    <property type="match status" value="1"/>
</dbReference>
<gene>
    <name evidence="13" type="ORF">JD844_002978</name>
</gene>
<dbReference type="InterPro" id="IPR020479">
    <property type="entry name" value="HD_metazoa"/>
</dbReference>
<evidence type="ECO:0000256" key="4">
    <source>
        <dbReference type="ARBA" id="ARBA00023125"/>
    </source>
</evidence>
<evidence type="ECO:0000256" key="11">
    <source>
        <dbReference type="SAM" id="MobiDB-lite"/>
    </source>
</evidence>
<dbReference type="InterPro" id="IPR009057">
    <property type="entry name" value="Homeodomain-like_sf"/>
</dbReference>
<evidence type="ECO:0000256" key="2">
    <source>
        <dbReference type="ARBA" id="ARBA00022473"/>
    </source>
</evidence>
<dbReference type="SUPFAM" id="SSF46689">
    <property type="entry name" value="Homeodomain-like"/>
    <property type="match status" value="1"/>
</dbReference>
<evidence type="ECO:0000256" key="9">
    <source>
        <dbReference type="PROSITE-ProRule" id="PRU00108"/>
    </source>
</evidence>
<evidence type="ECO:0000313" key="14">
    <source>
        <dbReference type="Proteomes" id="UP000826234"/>
    </source>
</evidence>
<dbReference type="PANTHER" id="PTHR45946:SF3">
    <property type="entry name" value="HOMEOBOX PROTEIN HOX-A1"/>
    <property type="match status" value="1"/>
</dbReference>
<feature type="region of interest" description="Disordered" evidence="11">
    <location>
        <begin position="289"/>
        <end position="342"/>
    </location>
</feature>
<dbReference type="Gene3D" id="1.10.10.60">
    <property type="entry name" value="Homeodomain-like"/>
    <property type="match status" value="1"/>
</dbReference>
<dbReference type="InterPro" id="IPR017970">
    <property type="entry name" value="Homeobox_CS"/>
</dbReference>
<keyword evidence="7 9" id="KW-0539">Nucleus</keyword>
<keyword evidence="2" id="KW-0217">Developmental protein</keyword>
<feature type="compositionally biased region" description="Low complexity" evidence="11">
    <location>
        <begin position="320"/>
        <end position="342"/>
    </location>
</feature>
<evidence type="ECO:0000256" key="3">
    <source>
        <dbReference type="ARBA" id="ARBA00023015"/>
    </source>
</evidence>
<evidence type="ECO:0000256" key="10">
    <source>
        <dbReference type="RuleBase" id="RU000682"/>
    </source>
</evidence>
<accession>A0ABQ7TDY1</accession>
<comment type="similarity">
    <text evidence="8">Belongs to the Antp homeobox family. Labial subfamily.</text>
</comment>
<feature type="compositionally biased region" description="Polar residues" evidence="11">
    <location>
        <begin position="190"/>
        <end position="209"/>
    </location>
</feature>
<proteinExistence type="inferred from homology"/>
<evidence type="ECO:0000313" key="13">
    <source>
        <dbReference type="EMBL" id="KAH0627368.1"/>
    </source>
</evidence>
<keyword evidence="6" id="KW-0804">Transcription</keyword>
<evidence type="ECO:0000256" key="8">
    <source>
        <dbReference type="ARBA" id="ARBA00029448"/>
    </source>
</evidence>
<keyword evidence="4 9" id="KW-0238">DNA-binding</keyword>
<name>A0ABQ7TDY1_PHRPL</name>
<comment type="caution">
    <text evidence="13">The sequence shown here is derived from an EMBL/GenBank/DDBJ whole genome shotgun (WGS) entry which is preliminary data.</text>
</comment>
<organism evidence="13 14">
    <name type="scientific">Phrynosoma platyrhinos</name>
    <name type="common">Desert horned lizard</name>
    <dbReference type="NCBI Taxonomy" id="52577"/>
    <lineage>
        <taxon>Eukaryota</taxon>
        <taxon>Metazoa</taxon>
        <taxon>Chordata</taxon>
        <taxon>Craniata</taxon>
        <taxon>Vertebrata</taxon>
        <taxon>Euteleostomi</taxon>
        <taxon>Lepidosauria</taxon>
        <taxon>Squamata</taxon>
        <taxon>Bifurcata</taxon>
        <taxon>Unidentata</taxon>
        <taxon>Episquamata</taxon>
        <taxon>Toxicofera</taxon>
        <taxon>Iguania</taxon>
        <taxon>Phrynosomatidae</taxon>
        <taxon>Phrynosomatinae</taxon>
        <taxon>Phrynosoma</taxon>
    </lineage>
</organism>
<feature type="domain" description="Homeobox" evidence="12">
    <location>
        <begin position="234"/>
        <end position="294"/>
    </location>
</feature>
<comment type="subcellular location">
    <subcellularLocation>
        <location evidence="1 9 10">Nucleus</location>
    </subcellularLocation>
</comment>
<dbReference type="InterPro" id="IPR046327">
    <property type="entry name" value="HXA1/B1/D1"/>
</dbReference>
<protein>
    <recommendedName>
        <fullName evidence="12">Homeobox domain-containing protein</fullName>
    </recommendedName>
</protein>
<dbReference type="Proteomes" id="UP000826234">
    <property type="component" value="Unassembled WGS sequence"/>
</dbReference>
<evidence type="ECO:0000256" key="5">
    <source>
        <dbReference type="ARBA" id="ARBA00023155"/>
    </source>
</evidence>
<feature type="region of interest" description="Disordered" evidence="11">
    <location>
        <begin position="185"/>
        <end position="233"/>
    </location>
</feature>
<feature type="compositionally biased region" description="Basic residues" evidence="11">
    <location>
        <begin position="24"/>
        <end position="40"/>
    </location>
</feature>
<evidence type="ECO:0000256" key="1">
    <source>
        <dbReference type="ARBA" id="ARBA00004123"/>
    </source>
</evidence>
<keyword evidence="3" id="KW-0805">Transcription regulation</keyword>